<dbReference type="SUPFAM" id="SSF53187">
    <property type="entry name" value="Zn-dependent exopeptidases"/>
    <property type="match status" value="1"/>
</dbReference>
<evidence type="ECO:0000313" key="1">
    <source>
        <dbReference type="EMBL" id="JAP86473.1"/>
    </source>
</evidence>
<protein>
    <submittedName>
        <fullName evidence="1">M20 domain containing peptidase</fullName>
    </submittedName>
</protein>
<dbReference type="Gene3D" id="3.40.630.10">
    <property type="entry name" value="Zn peptidases"/>
    <property type="match status" value="1"/>
</dbReference>
<dbReference type="InterPro" id="IPR052030">
    <property type="entry name" value="Peptidase_M20/M20A_hydrolases"/>
</dbReference>
<dbReference type="AlphaFoldDB" id="A0A131Z4Z4"/>
<dbReference type="PANTHER" id="PTHR30575">
    <property type="entry name" value="PEPTIDASE M20"/>
    <property type="match status" value="1"/>
</dbReference>
<proteinExistence type="predicted"/>
<dbReference type="EMBL" id="GEDV01002084">
    <property type="protein sequence ID" value="JAP86473.1"/>
    <property type="molecule type" value="Transcribed_RNA"/>
</dbReference>
<reference evidence="1" key="1">
    <citation type="journal article" date="2016" name="Ticks Tick Borne Dis.">
        <title>De novo assembly and annotation of the salivary gland transcriptome of Rhipicephalus appendiculatus male and female ticks during blood feeding.</title>
        <authorList>
            <person name="de Castro M.H."/>
            <person name="de Klerk D."/>
            <person name="Pienaar R."/>
            <person name="Latif A.A."/>
            <person name="Rees D.J."/>
            <person name="Mans B.J."/>
        </authorList>
    </citation>
    <scope>NUCLEOTIDE SEQUENCE</scope>
    <source>
        <tissue evidence="1">Salivary glands</tissue>
    </source>
</reference>
<dbReference type="PANTHER" id="PTHR30575:SF0">
    <property type="entry name" value="XAA-ARG DIPEPTIDASE"/>
    <property type="match status" value="1"/>
</dbReference>
<dbReference type="GO" id="GO:0016805">
    <property type="term" value="F:dipeptidase activity"/>
    <property type="evidence" value="ECO:0007669"/>
    <property type="project" value="TreeGrafter"/>
</dbReference>
<accession>A0A131Z4Z4</accession>
<sequence>MANMSEVVVGTIDKYREKLNSVSQTIWKNPELYYREVKAHDYLSQALEDEGFQVQRKYHLDTAFRAEYSVGSDCCSWNTGRGKWRWQN</sequence>
<name>A0A131Z4Z4_RHIAP</name>
<organism evidence="1">
    <name type="scientific">Rhipicephalus appendiculatus</name>
    <name type="common">Brown ear tick</name>
    <dbReference type="NCBI Taxonomy" id="34631"/>
    <lineage>
        <taxon>Eukaryota</taxon>
        <taxon>Metazoa</taxon>
        <taxon>Ecdysozoa</taxon>
        <taxon>Arthropoda</taxon>
        <taxon>Chelicerata</taxon>
        <taxon>Arachnida</taxon>
        <taxon>Acari</taxon>
        <taxon>Parasitiformes</taxon>
        <taxon>Ixodida</taxon>
        <taxon>Ixodoidea</taxon>
        <taxon>Ixodidae</taxon>
        <taxon>Rhipicephalinae</taxon>
        <taxon>Rhipicephalus</taxon>
        <taxon>Rhipicephalus</taxon>
    </lineage>
</organism>